<gene>
    <name evidence="4" type="ORF">METZ01_LOCUS509350</name>
</gene>
<keyword evidence="2" id="KW-0456">Lyase</keyword>
<dbReference type="CDD" id="cd06558">
    <property type="entry name" value="crotonase-like"/>
    <property type="match status" value="1"/>
</dbReference>
<evidence type="ECO:0008006" key="5">
    <source>
        <dbReference type="Google" id="ProtNLM"/>
    </source>
</evidence>
<dbReference type="PROSITE" id="PS00166">
    <property type="entry name" value="ENOYL_COA_HYDRATASE"/>
    <property type="match status" value="1"/>
</dbReference>
<name>A0A383EI33_9ZZZZ</name>
<evidence type="ECO:0000256" key="3">
    <source>
        <dbReference type="ARBA" id="ARBA00023268"/>
    </source>
</evidence>
<accession>A0A383EI33</accession>
<evidence type="ECO:0000256" key="1">
    <source>
        <dbReference type="ARBA" id="ARBA00023235"/>
    </source>
</evidence>
<sequence length="231" mass="24911">PISDPGFHDVFAVIEDCSKPVIAAIHGTALGAGLEAALACHYRCAEKGARMGLPEVSLGIIPGAGGSQRLPRLVSAKESLEFILGISPIDADKALKLGIIDHIIDGDFKEGVRDYVRSLLSDKAGPRRTSEMQVNSTGYDDEFLAAARKLANRRARGQRAPELVIEAINNAINLPFDEGIREEKRIGDEALISDESKALRYIFFAEREIGKVPQVTGDINKIPIENVAVLG</sequence>
<dbReference type="Pfam" id="PF00378">
    <property type="entry name" value="ECH_1"/>
    <property type="match status" value="1"/>
</dbReference>
<dbReference type="GO" id="GO:0016829">
    <property type="term" value="F:lyase activity"/>
    <property type="evidence" value="ECO:0007669"/>
    <property type="project" value="UniProtKB-KW"/>
</dbReference>
<keyword evidence="1" id="KW-0413">Isomerase</keyword>
<dbReference type="EMBL" id="UINC01226140">
    <property type="protein sequence ID" value="SVE56496.1"/>
    <property type="molecule type" value="Genomic_DNA"/>
</dbReference>
<reference evidence="4" key="1">
    <citation type="submission" date="2018-05" db="EMBL/GenBank/DDBJ databases">
        <authorList>
            <person name="Lanie J.A."/>
            <person name="Ng W.-L."/>
            <person name="Kazmierczak K.M."/>
            <person name="Andrzejewski T.M."/>
            <person name="Davidsen T.M."/>
            <person name="Wayne K.J."/>
            <person name="Tettelin H."/>
            <person name="Glass J.I."/>
            <person name="Rusch D."/>
            <person name="Podicherti R."/>
            <person name="Tsui H.-C.T."/>
            <person name="Winkler M.E."/>
        </authorList>
    </citation>
    <scope>NUCLEOTIDE SEQUENCE</scope>
</reference>
<dbReference type="GO" id="GO:0016853">
    <property type="term" value="F:isomerase activity"/>
    <property type="evidence" value="ECO:0007669"/>
    <property type="project" value="UniProtKB-KW"/>
</dbReference>
<organism evidence="4">
    <name type="scientific">marine metagenome</name>
    <dbReference type="NCBI Taxonomy" id="408172"/>
    <lineage>
        <taxon>unclassified sequences</taxon>
        <taxon>metagenomes</taxon>
        <taxon>ecological metagenomes</taxon>
    </lineage>
</organism>
<protein>
    <recommendedName>
        <fullName evidence="5">3-hydroxyacyl-CoA dehydrogenase</fullName>
    </recommendedName>
</protein>
<proteinExistence type="predicted"/>
<dbReference type="SUPFAM" id="SSF52096">
    <property type="entry name" value="ClpP/crotonase"/>
    <property type="match status" value="1"/>
</dbReference>
<dbReference type="InterPro" id="IPR029045">
    <property type="entry name" value="ClpP/crotonase-like_dom_sf"/>
</dbReference>
<dbReference type="InterPro" id="IPR001753">
    <property type="entry name" value="Enoyl-CoA_hydra/iso"/>
</dbReference>
<dbReference type="InterPro" id="IPR018376">
    <property type="entry name" value="Enoyl-CoA_hyd/isom_CS"/>
</dbReference>
<keyword evidence="3" id="KW-0511">Multifunctional enzyme</keyword>
<evidence type="ECO:0000256" key="2">
    <source>
        <dbReference type="ARBA" id="ARBA00023239"/>
    </source>
</evidence>
<evidence type="ECO:0000313" key="4">
    <source>
        <dbReference type="EMBL" id="SVE56496.1"/>
    </source>
</evidence>
<feature type="non-terminal residue" evidence="4">
    <location>
        <position position="231"/>
    </location>
</feature>
<dbReference type="AlphaFoldDB" id="A0A383EI33"/>
<dbReference type="Gene3D" id="3.90.226.10">
    <property type="entry name" value="2-enoyl-CoA Hydratase, Chain A, domain 1"/>
    <property type="match status" value="1"/>
</dbReference>
<dbReference type="PANTHER" id="PTHR23309">
    <property type="entry name" value="3-HYDROXYACYL-COA DEHYROGENASE"/>
    <property type="match status" value="1"/>
</dbReference>
<feature type="non-terminal residue" evidence="4">
    <location>
        <position position="1"/>
    </location>
</feature>